<proteinExistence type="predicted"/>
<feature type="domain" description="Cyanobacterial TRADD-N associated 2 transmembrane" evidence="2">
    <location>
        <begin position="36"/>
        <end position="98"/>
    </location>
</feature>
<evidence type="ECO:0000256" key="1">
    <source>
        <dbReference type="SAM" id="Phobius"/>
    </source>
</evidence>
<feature type="transmembrane region" description="Helical" evidence="1">
    <location>
        <begin position="45"/>
        <end position="67"/>
    </location>
</feature>
<keyword evidence="1" id="KW-0472">Membrane</keyword>
<name>A0ABR8A2N5_9CYAN</name>
<sequence>MVQELERKRQSAKFPETAPAVNDDPYLKIVLDVSKEHLRQARQTFNLSLVAIYASVGMSLIGAFLLISGRASEGSVTTAIGLISTKFCTQITKESSQKLEHLRQNLKELRPELRK</sequence>
<reference evidence="3 4" key="1">
    <citation type="journal article" date="2020" name="ISME J.">
        <title>Comparative genomics reveals insights into cyanobacterial evolution and habitat adaptation.</title>
        <authorList>
            <person name="Chen M.Y."/>
            <person name="Teng W.K."/>
            <person name="Zhao L."/>
            <person name="Hu C.X."/>
            <person name="Zhou Y.K."/>
            <person name="Han B.P."/>
            <person name="Song L.R."/>
            <person name="Shu W.S."/>
        </authorList>
    </citation>
    <scope>NUCLEOTIDE SEQUENCE [LARGE SCALE GENOMIC DNA]</scope>
    <source>
        <strain evidence="3 4">FACHB-288</strain>
    </source>
</reference>
<keyword evidence="4" id="KW-1185">Reference proteome</keyword>
<evidence type="ECO:0000313" key="3">
    <source>
        <dbReference type="EMBL" id="MBD2194114.1"/>
    </source>
</evidence>
<dbReference type="InterPro" id="IPR048567">
    <property type="entry name" value="CyanoTRADDas_TM"/>
</dbReference>
<evidence type="ECO:0000313" key="4">
    <source>
        <dbReference type="Proteomes" id="UP000658514"/>
    </source>
</evidence>
<dbReference type="EMBL" id="JACJQH010000001">
    <property type="protein sequence ID" value="MBD2194114.1"/>
    <property type="molecule type" value="Genomic_DNA"/>
</dbReference>
<evidence type="ECO:0000259" key="2">
    <source>
        <dbReference type="Pfam" id="PF20712"/>
    </source>
</evidence>
<dbReference type="RefSeq" id="WP_190547488.1">
    <property type="nucleotide sequence ID" value="NZ_CAWPNO010000001.1"/>
</dbReference>
<gene>
    <name evidence="3" type="ORF">H6G24_01200</name>
</gene>
<dbReference type="Pfam" id="PF20712">
    <property type="entry name" value="CyanoTRADDas_TM"/>
    <property type="match status" value="1"/>
</dbReference>
<keyword evidence="1" id="KW-0812">Transmembrane</keyword>
<dbReference type="Proteomes" id="UP000658514">
    <property type="component" value="Unassembled WGS sequence"/>
</dbReference>
<keyword evidence="1" id="KW-1133">Transmembrane helix</keyword>
<accession>A0ABR8A2N5</accession>
<protein>
    <recommendedName>
        <fullName evidence="2">Cyanobacterial TRADD-N associated 2 transmembrane domain-containing protein</fullName>
    </recommendedName>
</protein>
<organism evidence="3 4">
    <name type="scientific">Calothrix parietina FACHB-288</name>
    <dbReference type="NCBI Taxonomy" id="2692896"/>
    <lineage>
        <taxon>Bacteria</taxon>
        <taxon>Bacillati</taxon>
        <taxon>Cyanobacteriota</taxon>
        <taxon>Cyanophyceae</taxon>
        <taxon>Nostocales</taxon>
        <taxon>Calotrichaceae</taxon>
        <taxon>Calothrix</taxon>
    </lineage>
</organism>
<comment type="caution">
    <text evidence="3">The sequence shown here is derived from an EMBL/GenBank/DDBJ whole genome shotgun (WGS) entry which is preliminary data.</text>
</comment>